<dbReference type="RefSeq" id="XP_040762059.1">
    <property type="nucleotide sequence ID" value="XM_040909369.1"/>
</dbReference>
<dbReference type="GeneID" id="63826398"/>
<accession>A0A165D8D2</accession>
<gene>
    <name evidence="2" type="ORF">LAESUDRAFT_728138</name>
</gene>
<dbReference type="InParanoid" id="A0A165D8D2"/>
<dbReference type="EMBL" id="KV427637">
    <property type="protein sequence ID" value="KZT04319.1"/>
    <property type="molecule type" value="Genomic_DNA"/>
</dbReference>
<feature type="compositionally biased region" description="Acidic residues" evidence="1">
    <location>
        <begin position="31"/>
        <end position="51"/>
    </location>
</feature>
<evidence type="ECO:0000313" key="3">
    <source>
        <dbReference type="Proteomes" id="UP000076871"/>
    </source>
</evidence>
<name>A0A165D8D2_9APHY</name>
<organism evidence="2 3">
    <name type="scientific">Laetiporus sulphureus 93-53</name>
    <dbReference type="NCBI Taxonomy" id="1314785"/>
    <lineage>
        <taxon>Eukaryota</taxon>
        <taxon>Fungi</taxon>
        <taxon>Dikarya</taxon>
        <taxon>Basidiomycota</taxon>
        <taxon>Agaricomycotina</taxon>
        <taxon>Agaricomycetes</taxon>
        <taxon>Polyporales</taxon>
        <taxon>Laetiporus</taxon>
    </lineage>
</organism>
<evidence type="ECO:0000313" key="2">
    <source>
        <dbReference type="EMBL" id="KZT04319.1"/>
    </source>
</evidence>
<reference evidence="2 3" key="1">
    <citation type="journal article" date="2016" name="Mol. Biol. Evol.">
        <title>Comparative Genomics of Early-Diverging Mushroom-Forming Fungi Provides Insights into the Origins of Lignocellulose Decay Capabilities.</title>
        <authorList>
            <person name="Nagy L.G."/>
            <person name="Riley R."/>
            <person name="Tritt A."/>
            <person name="Adam C."/>
            <person name="Daum C."/>
            <person name="Floudas D."/>
            <person name="Sun H."/>
            <person name="Yadav J.S."/>
            <person name="Pangilinan J."/>
            <person name="Larsson K.H."/>
            <person name="Matsuura K."/>
            <person name="Barry K."/>
            <person name="Labutti K."/>
            <person name="Kuo R."/>
            <person name="Ohm R.A."/>
            <person name="Bhattacharya S.S."/>
            <person name="Shirouzu T."/>
            <person name="Yoshinaga Y."/>
            <person name="Martin F.M."/>
            <person name="Grigoriev I.V."/>
            <person name="Hibbett D.S."/>
        </authorList>
    </citation>
    <scope>NUCLEOTIDE SEQUENCE [LARGE SCALE GENOMIC DNA]</scope>
    <source>
        <strain evidence="2 3">93-53</strain>
    </source>
</reference>
<keyword evidence="3" id="KW-1185">Reference proteome</keyword>
<feature type="region of interest" description="Disordered" evidence="1">
    <location>
        <begin position="1"/>
        <end position="51"/>
    </location>
</feature>
<proteinExistence type="predicted"/>
<dbReference type="AlphaFoldDB" id="A0A165D8D2"/>
<sequence length="51" mass="5765">MATSPMECDGDTTLVNPENDHRRIAASPTEWSDESDSWFDDEQEFDAEANT</sequence>
<protein>
    <submittedName>
        <fullName evidence="2">Uncharacterized protein</fullName>
    </submittedName>
</protein>
<evidence type="ECO:0000256" key="1">
    <source>
        <dbReference type="SAM" id="MobiDB-lite"/>
    </source>
</evidence>
<dbReference type="Proteomes" id="UP000076871">
    <property type="component" value="Unassembled WGS sequence"/>
</dbReference>